<gene>
    <name evidence="2" type="primary">yqfD</name>
    <name evidence="2" type="ORF">ACFO8Q_11400</name>
</gene>
<keyword evidence="1" id="KW-0812">Transmembrane</keyword>
<keyword evidence="1" id="KW-0472">Membrane</keyword>
<dbReference type="PIRSF" id="PIRSF029895">
    <property type="entry name" value="SpoIV"/>
    <property type="match status" value="1"/>
</dbReference>
<dbReference type="EMBL" id="JBHSHC010000093">
    <property type="protein sequence ID" value="MFC4767958.1"/>
    <property type="molecule type" value="Genomic_DNA"/>
</dbReference>
<dbReference type="RefSeq" id="WP_380025876.1">
    <property type="nucleotide sequence ID" value="NZ_JBHSHC010000093.1"/>
</dbReference>
<evidence type="ECO:0000313" key="3">
    <source>
        <dbReference type="Proteomes" id="UP001596002"/>
    </source>
</evidence>
<keyword evidence="3" id="KW-1185">Reference proteome</keyword>
<feature type="transmembrane region" description="Helical" evidence="1">
    <location>
        <begin position="92"/>
        <end position="113"/>
    </location>
</feature>
<dbReference type="NCBIfam" id="TIGR02876">
    <property type="entry name" value="spore_yqfD"/>
    <property type="match status" value="1"/>
</dbReference>
<name>A0ABV9Q1X0_9BACL</name>
<keyword evidence="1" id="KW-1133">Transmembrane helix</keyword>
<accession>A0ABV9Q1X0</accession>
<protein>
    <submittedName>
        <fullName evidence="2">Sporulation protein YqfD</fullName>
    </submittedName>
</protein>
<reference evidence="3" key="1">
    <citation type="journal article" date="2019" name="Int. J. Syst. Evol. Microbiol.">
        <title>The Global Catalogue of Microorganisms (GCM) 10K type strain sequencing project: providing services to taxonomists for standard genome sequencing and annotation.</title>
        <authorList>
            <consortium name="The Broad Institute Genomics Platform"/>
            <consortium name="The Broad Institute Genome Sequencing Center for Infectious Disease"/>
            <person name="Wu L."/>
            <person name="Ma J."/>
        </authorList>
    </citation>
    <scope>NUCLEOTIDE SEQUENCE [LARGE SCALE GENOMIC DNA]</scope>
    <source>
        <strain evidence="3">WYCCWR 12678</strain>
    </source>
</reference>
<proteinExistence type="predicted"/>
<organism evidence="2 3">
    <name type="scientific">Effusibacillus consociatus</name>
    <dbReference type="NCBI Taxonomy" id="1117041"/>
    <lineage>
        <taxon>Bacteria</taxon>
        <taxon>Bacillati</taxon>
        <taxon>Bacillota</taxon>
        <taxon>Bacilli</taxon>
        <taxon>Bacillales</taxon>
        <taxon>Alicyclobacillaceae</taxon>
        <taxon>Effusibacillus</taxon>
    </lineage>
</organism>
<evidence type="ECO:0000256" key="1">
    <source>
        <dbReference type="SAM" id="Phobius"/>
    </source>
</evidence>
<dbReference type="Pfam" id="PF06898">
    <property type="entry name" value="YqfD"/>
    <property type="match status" value="1"/>
</dbReference>
<sequence length="390" mass="43525">MFSRLLLDYYKGFVVVTITGNRLPLLVNLANEAGLWIRDIVYRSNGSIQMTILRSDVRRLRPLLKQTKSKIHFGKRTGLPFLWQRAWRRKTFLAGSIVFLCFLYALTSVVWSIEVDGTKKLSPETILAAAESTGIHKGAWIGRLPDTALLQAEILDKVPELSWVGVSVEGTKVRIQVLEKIPPVQPAPNQPQHIVAGKKGVIERVLAEKGVVQVQPGQLVNPGEVVISGSLGDGRSAVHAKGIVEAKVWYTTRMQIPLEQGRKVYTGQSFKKKYFILGSFPIQVWGYGQNPYANSEEQAVDQEFHIGSFTFPVKVRHVDVKETVDDKIAFTEAEAKQEALRQAEADVTARIGGKGRITSQDILHVRIEHGKLDVEVFTEVIEDIGKPQPF</sequence>
<dbReference type="InterPro" id="IPR010690">
    <property type="entry name" value="YqfD"/>
</dbReference>
<evidence type="ECO:0000313" key="2">
    <source>
        <dbReference type="EMBL" id="MFC4767958.1"/>
    </source>
</evidence>
<dbReference type="Proteomes" id="UP001596002">
    <property type="component" value="Unassembled WGS sequence"/>
</dbReference>
<comment type="caution">
    <text evidence="2">The sequence shown here is derived from an EMBL/GenBank/DDBJ whole genome shotgun (WGS) entry which is preliminary data.</text>
</comment>